<dbReference type="CDD" id="cd06850">
    <property type="entry name" value="biotinyl_domain"/>
    <property type="match status" value="1"/>
</dbReference>
<name>A0A5C6WVY9_9DELT</name>
<proteinExistence type="predicted"/>
<dbReference type="AlphaFoldDB" id="A0A5C6WVY9"/>
<dbReference type="InterPro" id="IPR000089">
    <property type="entry name" value="Biotin_lipoyl"/>
</dbReference>
<dbReference type="PROSITE" id="PS50968">
    <property type="entry name" value="BIOTINYL_LIPOYL"/>
    <property type="match status" value="1"/>
</dbReference>
<sequence>MMAQYVVELDGWREHLVQVREERRGQWVASVEQGDTRRKVALQLIGRLEGERVVVRVNGAEHILDVRALSGAAGEVRVPGARASAEGEARHVRVQSAGEVVLRRSAHDRPAQPSEPAVSPEVQRAPMTGVVLSVEVAAGQRVERGQALAVIEAMKMENTLYASHAGVVGEVCVAPGETVRKDDVLMRWDSGAMNASEVLR</sequence>
<dbReference type="PROSITE" id="PS00188">
    <property type="entry name" value="BIOTIN"/>
    <property type="match status" value="1"/>
</dbReference>
<dbReference type="EMBL" id="VOSL01000142">
    <property type="protein sequence ID" value="TXD31983.1"/>
    <property type="molecule type" value="Genomic_DNA"/>
</dbReference>
<dbReference type="InterPro" id="IPR050709">
    <property type="entry name" value="Biotin_Carboxyl_Carrier/Decarb"/>
</dbReference>
<dbReference type="Pfam" id="PF00364">
    <property type="entry name" value="Biotin_lipoyl"/>
    <property type="match status" value="1"/>
</dbReference>
<keyword evidence="1" id="KW-0092">Biotin</keyword>
<comment type="caution">
    <text evidence="3">The sequence shown here is derived from an EMBL/GenBank/DDBJ whole genome shotgun (WGS) entry which is preliminary data.</text>
</comment>
<dbReference type="InterPro" id="IPR001882">
    <property type="entry name" value="Biotin_BS"/>
</dbReference>
<evidence type="ECO:0000256" key="1">
    <source>
        <dbReference type="ARBA" id="ARBA00023267"/>
    </source>
</evidence>
<dbReference type="Proteomes" id="UP000321046">
    <property type="component" value="Unassembled WGS sequence"/>
</dbReference>
<evidence type="ECO:0000259" key="2">
    <source>
        <dbReference type="PROSITE" id="PS50968"/>
    </source>
</evidence>
<evidence type="ECO:0000313" key="4">
    <source>
        <dbReference type="Proteomes" id="UP000321046"/>
    </source>
</evidence>
<protein>
    <recommendedName>
        <fullName evidence="2">Lipoyl-binding domain-containing protein</fullName>
    </recommendedName>
</protein>
<gene>
    <name evidence="3" type="ORF">FRC96_19365</name>
</gene>
<accession>A0A5C6WVY9</accession>
<feature type="domain" description="Lipoyl-binding" evidence="2">
    <location>
        <begin position="114"/>
        <end position="189"/>
    </location>
</feature>
<reference evidence="3 4" key="1">
    <citation type="submission" date="2019-08" db="EMBL/GenBank/DDBJ databases">
        <title>Bradymonadales sp. TMQ2.</title>
        <authorList>
            <person name="Liang Q."/>
        </authorList>
    </citation>
    <scope>NUCLEOTIDE SEQUENCE [LARGE SCALE GENOMIC DNA]</scope>
    <source>
        <strain evidence="3 4">TMQ2</strain>
    </source>
</reference>
<dbReference type="InterPro" id="IPR011053">
    <property type="entry name" value="Single_hybrid_motif"/>
</dbReference>
<dbReference type="FunFam" id="2.40.50.100:FF:000003">
    <property type="entry name" value="Acetyl-CoA carboxylase biotin carboxyl carrier protein"/>
    <property type="match status" value="1"/>
</dbReference>
<dbReference type="PANTHER" id="PTHR45266:SF3">
    <property type="entry name" value="OXALOACETATE DECARBOXYLASE ALPHA CHAIN"/>
    <property type="match status" value="1"/>
</dbReference>
<dbReference type="SUPFAM" id="SSF51230">
    <property type="entry name" value="Single hybrid motif"/>
    <property type="match status" value="1"/>
</dbReference>
<evidence type="ECO:0000313" key="3">
    <source>
        <dbReference type="EMBL" id="TXD31983.1"/>
    </source>
</evidence>
<dbReference type="Gene3D" id="2.40.50.100">
    <property type="match status" value="1"/>
</dbReference>
<organism evidence="3 4">
    <name type="scientific">Lujinxingia vulgaris</name>
    <dbReference type="NCBI Taxonomy" id="2600176"/>
    <lineage>
        <taxon>Bacteria</taxon>
        <taxon>Deltaproteobacteria</taxon>
        <taxon>Bradymonadales</taxon>
        <taxon>Lujinxingiaceae</taxon>
        <taxon>Lujinxingia</taxon>
    </lineage>
</organism>
<dbReference type="PANTHER" id="PTHR45266">
    <property type="entry name" value="OXALOACETATE DECARBOXYLASE ALPHA CHAIN"/>
    <property type="match status" value="1"/>
</dbReference>